<sequence length="199" mass="21918">MSSVKTFTLLFLVLLLTGMTQIARGETTLPSKMVDGKAIDLGIAYVLMLLALLVTRKNPIHKITAPESTSRMKGSTNQKRESDDGINVFCKRSGKHCFVLCPELNALHHECTSARENLVLPSWACKHGASQNYAIPICGQLCAIINSRSFTELTNSLQTTARQDSYEKICIVAKRRTITRPVIACSELSYDLLQLAVSS</sequence>
<dbReference type="Proteomes" id="UP000092600">
    <property type="component" value="Unassembled WGS sequence"/>
</dbReference>
<feature type="transmembrane region" description="Helical" evidence="1">
    <location>
        <begin position="35"/>
        <end position="54"/>
    </location>
</feature>
<dbReference type="InterPro" id="IPR009424">
    <property type="entry name" value="AGP16/20/22/41"/>
</dbReference>
<keyword evidence="1" id="KW-0812">Transmembrane</keyword>
<evidence type="ECO:0000256" key="2">
    <source>
        <dbReference type="SAM" id="SignalP"/>
    </source>
</evidence>
<comment type="caution">
    <text evidence="3">The sequence shown here is derived from an EMBL/GenBank/DDBJ whole genome shotgun (WGS) entry which is preliminary data.</text>
</comment>
<organism evidence="3 4">
    <name type="scientific">Ananas comosus</name>
    <name type="common">Pineapple</name>
    <name type="synonym">Ananas ananas</name>
    <dbReference type="NCBI Taxonomy" id="4615"/>
    <lineage>
        <taxon>Eukaryota</taxon>
        <taxon>Viridiplantae</taxon>
        <taxon>Streptophyta</taxon>
        <taxon>Embryophyta</taxon>
        <taxon>Tracheophyta</taxon>
        <taxon>Spermatophyta</taxon>
        <taxon>Magnoliopsida</taxon>
        <taxon>Liliopsida</taxon>
        <taxon>Poales</taxon>
        <taxon>Bromeliaceae</taxon>
        <taxon>Bromelioideae</taxon>
        <taxon>Ananas</taxon>
    </lineage>
</organism>
<keyword evidence="2" id="KW-0732">Signal</keyword>
<dbReference type="EMBL" id="LSRQ01004765">
    <property type="protein sequence ID" value="OAY68762.1"/>
    <property type="molecule type" value="Genomic_DNA"/>
</dbReference>
<feature type="signal peptide" evidence="2">
    <location>
        <begin position="1"/>
        <end position="25"/>
    </location>
</feature>
<evidence type="ECO:0000313" key="4">
    <source>
        <dbReference type="Proteomes" id="UP000092600"/>
    </source>
</evidence>
<reference evidence="3 4" key="1">
    <citation type="journal article" date="2016" name="DNA Res.">
        <title>The draft genome of MD-2 pineapple using hybrid error correction of long reads.</title>
        <authorList>
            <person name="Redwan R.M."/>
            <person name="Saidin A."/>
            <person name="Kumar S.V."/>
        </authorList>
    </citation>
    <scope>NUCLEOTIDE SEQUENCE [LARGE SCALE GENOMIC DNA]</scope>
    <source>
        <strain evidence="4">cv. MD2</strain>
        <tissue evidence="3">Leaf</tissue>
    </source>
</reference>
<evidence type="ECO:0000313" key="3">
    <source>
        <dbReference type="EMBL" id="OAY68762.1"/>
    </source>
</evidence>
<keyword evidence="1" id="KW-1133">Transmembrane helix</keyword>
<proteinExistence type="predicted"/>
<gene>
    <name evidence="3" type="ORF">ACMD2_09723</name>
</gene>
<protein>
    <submittedName>
        <fullName evidence="3">Uncharacterized protein</fullName>
    </submittedName>
</protein>
<dbReference type="AlphaFoldDB" id="A0A199UVC8"/>
<evidence type="ECO:0000256" key="1">
    <source>
        <dbReference type="SAM" id="Phobius"/>
    </source>
</evidence>
<name>A0A199UVC8_ANACO</name>
<dbReference type="Pfam" id="PF06376">
    <property type="entry name" value="AGP"/>
    <property type="match status" value="1"/>
</dbReference>
<keyword evidence="1" id="KW-0472">Membrane</keyword>
<accession>A0A199UVC8</accession>
<feature type="chain" id="PRO_5008508137" evidence="2">
    <location>
        <begin position="26"/>
        <end position="199"/>
    </location>
</feature>